<protein>
    <submittedName>
        <fullName evidence="2">RNA recognition motif-containing protein</fullName>
    </submittedName>
</protein>
<evidence type="ECO:0000313" key="3">
    <source>
        <dbReference type="Proteomes" id="UP000011115"/>
    </source>
</evidence>
<keyword evidence="1" id="KW-1133">Transmembrane helix</keyword>
<dbReference type="Proteomes" id="UP000011115">
    <property type="component" value="Unassembled WGS sequence"/>
</dbReference>
<feature type="transmembrane region" description="Helical" evidence="1">
    <location>
        <begin position="6"/>
        <end position="24"/>
    </location>
</feature>
<keyword evidence="1" id="KW-0472">Membrane</keyword>
<evidence type="ECO:0000313" key="2">
    <source>
        <dbReference type="EnsemblPlants" id="PGSC0003DMT400083012"/>
    </source>
</evidence>
<reference evidence="2" key="2">
    <citation type="submission" date="2015-06" db="UniProtKB">
        <authorList>
            <consortium name="EnsemblPlants"/>
        </authorList>
    </citation>
    <scope>IDENTIFICATION</scope>
    <source>
        <strain evidence="2">DM1-3 516 R44</strain>
    </source>
</reference>
<evidence type="ECO:0000256" key="1">
    <source>
        <dbReference type="SAM" id="Phobius"/>
    </source>
</evidence>
<keyword evidence="3" id="KW-1185">Reference proteome</keyword>
<sequence>MEDLPIHIAVMTVEVLALLLIGHLDLGMVTMDMVVDMETLAVVNLVVTVETPHLVIPVVLARMLVVMVGDTVAVG</sequence>
<dbReference type="AlphaFoldDB" id="M1D6C1"/>
<organism evidence="2 3">
    <name type="scientific">Solanum tuberosum</name>
    <name type="common">Potato</name>
    <dbReference type="NCBI Taxonomy" id="4113"/>
    <lineage>
        <taxon>Eukaryota</taxon>
        <taxon>Viridiplantae</taxon>
        <taxon>Streptophyta</taxon>
        <taxon>Embryophyta</taxon>
        <taxon>Tracheophyta</taxon>
        <taxon>Spermatophyta</taxon>
        <taxon>Magnoliopsida</taxon>
        <taxon>eudicotyledons</taxon>
        <taxon>Gunneridae</taxon>
        <taxon>Pentapetalae</taxon>
        <taxon>asterids</taxon>
        <taxon>lamiids</taxon>
        <taxon>Solanales</taxon>
        <taxon>Solanaceae</taxon>
        <taxon>Solanoideae</taxon>
        <taxon>Solaneae</taxon>
        <taxon>Solanum</taxon>
    </lineage>
</organism>
<dbReference type="HOGENOM" id="CLU_2675847_0_0_1"/>
<reference evidence="3" key="1">
    <citation type="journal article" date="2011" name="Nature">
        <title>Genome sequence and analysis of the tuber crop potato.</title>
        <authorList>
            <consortium name="The Potato Genome Sequencing Consortium"/>
        </authorList>
    </citation>
    <scope>NUCLEOTIDE SEQUENCE [LARGE SCALE GENOMIC DNA]</scope>
    <source>
        <strain evidence="3">cv. DM1-3 516 R44</strain>
    </source>
</reference>
<keyword evidence="1" id="KW-0812">Transmembrane</keyword>
<dbReference type="EnsemblPlants" id="PGSC0003DMT400083012">
    <property type="protein sequence ID" value="PGSC0003DMT400083012"/>
    <property type="gene ID" value="PGSC0003DMG400033018"/>
</dbReference>
<accession>M1D6C1</accession>
<name>M1D6C1_SOLTU</name>
<proteinExistence type="predicted"/>
<dbReference type="Gramene" id="PGSC0003DMT400083012">
    <property type="protein sequence ID" value="PGSC0003DMT400083012"/>
    <property type="gene ID" value="PGSC0003DMG400033018"/>
</dbReference>